<dbReference type="InterPro" id="IPR010982">
    <property type="entry name" value="Lambda_DNA-bd_dom_sf"/>
</dbReference>
<proteinExistence type="predicted"/>
<organism evidence="2 3">
    <name type="scientific">Tardibacter chloracetimidivorans</name>
    <dbReference type="NCBI Taxonomy" id="1921510"/>
    <lineage>
        <taxon>Bacteria</taxon>
        <taxon>Pseudomonadati</taxon>
        <taxon>Pseudomonadota</taxon>
        <taxon>Alphaproteobacteria</taxon>
        <taxon>Sphingomonadales</taxon>
        <taxon>Sphingomonadaceae</taxon>
        <taxon>Tardibacter</taxon>
    </lineage>
</organism>
<dbReference type="GO" id="GO:0003677">
    <property type="term" value="F:DNA binding"/>
    <property type="evidence" value="ECO:0007669"/>
    <property type="project" value="InterPro"/>
</dbReference>
<dbReference type="EMBL" id="CP018221">
    <property type="protein sequence ID" value="API58077.1"/>
    <property type="molecule type" value="Genomic_DNA"/>
</dbReference>
<dbReference type="STRING" id="1921510.BSL82_01175"/>
<accession>A0A1L3ZR18</accession>
<dbReference type="Pfam" id="PF00717">
    <property type="entry name" value="Peptidase_S24"/>
    <property type="match status" value="1"/>
</dbReference>
<dbReference type="AlphaFoldDB" id="A0A1L3ZR18"/>
<dbReference type="Gene3D" id="1.10.260.40">
    <property type="entry name" value="lambda repressor-like DNA-binding domains"/>
    <property type="match status" value="1"/>
</dbReference>
<dbReference type="CDD" id="cd00093">
    <property type="entry name" value="HTH_XRE"/>
    <property type="match status" value="1"/>
</dbReference>
<dbReference type="SUPFAM" id="SSF51306">
    <property type="entry name" value="LexA/Signal peptidase"/>
    <property type="match status" value="1"/>
</dbReference>
<dbReference type="InterPro" id="IPR001387">
    <property type="entry name" value="Cro/C1-type_HTH"/>
</dbReference>
<dbReference type="InterPro" id="IPR015927">
    <property type="entry name" value="Peptidase_S24_S26A/B/C"/>
</dbReference>
<dbReference type="KEGG" id="sphj:BSL82_01175"/>
<dbReference type="InterPro" id="IPR036286">
    <property type="entry name" value="LexA/Signal_pep-like_sf"/>
</dbReference>
<gene>
    <name evidence="2" type="ORF">BSL82_01175</name>
</gene>
<name>A0A1L3ZR18_9SPHN</name>
<reference evidence="3" key="1">
    <citation type="submission" date="2016-11" db="EMBL/GenBank/DDBJ databases">
        <title>Complete Genome Sequence of alachlor-degrading Sphingomonas sp. strain JJ-A5.</title>
        <authorList>
            <person name="Lee H."/>
            <person name="Ka J.-O."/>
        </authorList>
    </citation>
    <scope>NUCLEOTIDE SEQUENCE [LARGE SCALE GENOMIC DNA]</scope>
    <source>
        <strain evidence="3">JJ-A5</strain>
    </source>
</reference>
<keyword evidence="3" id="KW-1185">Reference proteome</keyword>
<feature type="domain" description="Peptidase S24/S26A/S26B/S26C" evidence="1">
    <location>
        <begin position="83"/>
        <end position="205"/>
    </location>
</feature>
<dbReference type="Proteomes" id="UP000182063">
    <property type="component" value="Chromosome"/>
</dbReference>
<evidence type="ECO:0000259" key="1">
    <source>
        <dbReference type="Pfam" id="PF00717"/>
    </source>
</evidence>
<dbReference type="Gene3D" id="2.10.109.10">
    <property type="entry name" value="Umud Fragment, subunit A"/>
    <property type="match status" value="1"/>
</dbReference>
<evidence type="ECO:0000313" key="2">
    <source>
        <dbReference type="EMBL" id="API58077.1"/>
    </source>
</evidence>
<dbReference type="SUPFAM" id="SSF47413">
    <property type="entry name" value="lambda repressor-like DNA-binding domains"/>
    <property type="match status" value="1"/>
</dbReference>
<evidence type="ECO:0000313" key="3">
    <source>
        <dbReference type="Proteomes" id="UP000182063"/>
    </source>
</evidence>
<sequence length="220" mass="24957">MDKVAEKRERLRAFMKERGLKASRWAKPAGVSANSIYNFLNGHSEGLDAATYAKLARVADVPVWMLTGEHPDISAPTAVMVSGFVEAGCWQVADEWDESQWYPVDVPIPPRFQRRAKALEVRGKSMNLDYPEGSIAIWVDMLDFRTPKDGDHVIVYAHARDDTIEATIKEYRVSDGKAWLWPRSTEPEHQAPVNVDEPAEYVKWIEVKGIVIGSYRPRVF</sequence>
<protein>
    <recommendedName>
        <fullName evidence="1">Peptidase S24/S26A/S26B/S26C domain-containing protein</fullName>
    </recommendedName>
</protein>